<dbReference type="EMBL" id="JAASRM010000001">
    <property type="protein sequence ID" value="NIK87229.1"/>
    <property type="molecule type" value="Genomic_DNA"/>
</dbReference>
<name>A0A846MVI7_9PROT</name>
<accession>A0A846MVI7</accession>
<evidence type="ECO:0000256" key="2">
    <source>
        <dbReference type="SAM" id="SignalP"/>
    </source>
</evidence>
<feature type="chain" id="PRO_5033049832" evidence="2">
    <location>
        <begin position="23"/>
        <end position="257"/>
    </location>
</feature>
<dbReference type="RefSeq" id="WP_167080641.1">
    <property type="nucleotide sequence ID" value="NZ_BAAADC010000001.1"/>
</dbReference>
<gene>
    <name evidence="3" type="ORF">FHS83_000547</name>
</gene>
<feature type="signal peptide" evidence="2">
    <location>
        <begin position="1"/>
        <end position="22"/>
    </location>
</feature>
<keyword evidence="4" id="KW-1185">Reference proteome</keyword>
<protein>
    <submittedName>
        <fullName evidence="3">Putative membrane protein YgcG</fullName>
    </submittedName>
</protein>
<reference evidence="3 4" key="1">
    <citation type="submission" date="2020-03" db="EMBL/GenBank/DDBJ databases">
        <title>Genomic Encyclopedia of Type Strains, Phase IV (KMG-IV): sequencing the most valuable type-strain genomes for metagenomic binning, comparative biology and taxonomic classification.</title>
        <authorList>
            <person name="Goeker M."/>
        </authorList>
    </citation>
    <scope>NUCLEOTIDE SEQUENCE [LARGE SCALE GENOMIC DNA]</scope>
    <source>
        <strain evidence="3 4">DSM 19867</strain>
    </source>
</reference>
<evidence type="ECO:0000256" key="1">
    <source>
        <dbReference type="SAM" id="MobiDB-lite"/>
    </source>
</evidence>
<proteinExistence type="predicted"/>
<feature type="compositionally biased region" description="Gly residues" evidence="1">
    <location>
        <begin position="217"/>
        <end position="250"/>
    </location>
</feature>
<keyword evidence="2" id="KW-0732">Signal</keyword>
<comment type="caution">
    <text evidence="3">The sequence shown here is derived from an EMBL/GenBank/DDBJ whole genome shotgun (WGS) entry which is preliminary data.</text>
</comment>
<feature type="compositionally biased region" description="Gly residues" evidence="1">
    <location>
        <begin position="201"/>
        <end position="210"/>
    </location>
</feature>
<evidence type="ECO:0000313" key="4">
    <source>
        <dbReference type="Proteomes" id="UP000570514"/>
    </source>
</evidence>
<dbReference type="AlphaFoldDB" id="A0A846MVI7"/>
<dbReference type="Proteomes" id="UP000570514">
    <property type="component" value="Unassembled WGS sequence"/>
</dbReference>
<sequence>MKVFGKAVFAAMLLMGTAGLTAAPAKAEFAIGFSFGYDGGYFSDPCDYYDYYDVAPPWGLPPDYCEYPVYSEPVYFGGSWYRGPIYYRWYGGDRLYWLNGGWRRDEWRGARPSIRWTDRGGWHARRDWNNRGWGDFRHDDRGSWGRGNWDRGDWNRGGDRNAWNRGDWNRGGDWNRERGNWDRGADRGDWNRGNWNRGAQPNGGQGGWGGRAQFSGGQPGGSWGGRGGGQSGGGWGGRGPGGGGPGGGGRGGDHHGH</sequence>
<organism evidence="3 4">
    <name type="scientific">Rhizomicrobium palustre</name>
    <dbReference type="NCBI Taxonomy" id="189966"/>
    <lineage>
        <taxon>Bacteria</taxon>
        <taxon>Pseudomonadati</taxon>
        <taxon>Pseudomonadota</taxon>
        <taxon>Alphaproteobacteria</taxon>
        <taxon>Micropepsales</taxon>
        <taxon>Micropepsaceae</taxon>
        <taxon>Rhizomicrobium</taxon>
    </lineage>
</organism>
<feature type="region of interest" description="Disordered" evidence="1">
    <location>
        <begin position="174"/>
        <end position="257"/>
    </location>
</feature>
<evidence type="ECO:0000313" key="3">
    <source>
        <dbReference type="EMBL" id="NIK87229.1"/>
    </source>
</evidence>
<feature type="compositionally biased region" description="Basic and acidic residues" evidence="1">
    <location>
        <begin position="174"/>
        <end position="190"/>
    </location>
</feature>